<dbReference type="EMBL" id="GBXM01005379">
    <property type="protein sequence ID" value="JAI03199.1"/>
    <property type="molecule type" value="Transcribed_RNA"/>
</dbReference>
<protein>
    <submittedName>
        <fullName evidence="1">Uncharacterized protein</fullName>
    </submittedName>
</protein>
<proteinExistence type="predicted"/>
<accession>A0A0E9XNA6</accession>
<sequence length="20" mass="2226">MSVPTLSSSTTHWICSFLMP</sequence>
<reference evidence="1" key="1">
    <citation type="submission" date="2014-11" db="EMBL/GenBank/DDBJ databases">
        <authorList>
            <person name="Amaro Gonzalez C."/>
        </authorList>
    </citation>
    <scope>NUCLEOTIDE SEQUENCE</scope>
</reference>
<organism evidence="1">
    <name type="scientific">Anguilla anguilla</name>
    <name type="common">European freshwater eel</name>
    <name type="synonym">Muraena anguilla</name>
    <dbReference type="NCBI Taxonomy" id="7936"/>
    <lineage>
        <taxon>Eukaryota</taxon>
        <taxon>Metazoa</taxon>
        <taxon>Chordata</taxon>
        <taxon>Craniata</taxon>
        <taxon>Vertebrata</taxon>
        <taxon>Euteleostomi</taxon>
        <taxon>Actinopterygii</taxon>
        <taxon>Neopterygii</taxon>
        <taxon>Teleostei</taxon>
        <taxon>Anguilliformes</taxon>
        <taxon>Anguillidae</taxon>
        <taxon>Anguilla</taxon>
    </lineage>
</organism>
<evidence type="ECO:0000313" key="1">
    <source>
        <dbReference type="EMBL" id="JAI03199.1"/>
    </source>
</evidence>
<name>A0A0E9XNA6_ANGAN</name>
<reference evidence="1" key="2">
    <citation type="journal article" date="2015" name="Fish Shellfish Immunol.">
        <title>Early steps in the European eel (Anguilla anguilla)-Vibrio vulnificus interaction in the gills: Role of the RtxA13 toxin.</title>
        <authorList>
            <person name="Callol A."/>
            <person name="Pajuelo D."/>
            <person name="Ebbesson L."/>
            <person name="Teles M."/>
            <person name="MacKenzie S."/>
            <person name="Amaro C."/>
        </authorList>
    </citation>
    <scope>NUCLEOTIDE SEQUENCE</scope>
</reference>
<dbReference type="AlphaFoldDB" id="A0A0E9XNA6"/>